<evidence type="ECO:0000259" key="7">
    <source>
        <dbReference type="Pfam" id="PF07810"/>
    </source>
</evidence>
<evidence type="ECO:0000313" key="8">
    <source>
        <dbReference type="Ensembl" id="ENSPMAP00000005464.1"/>
    </source>
</evidence>
<dbReference type="OMA" id="NITLMRI"/>
<dbReference type="GO" id="GO:0008381">
    <property type="term" value="F:mechanosensitive monoatomic ion channel activity"/>
    <property type="evidence" value="ECO:0007669"/>
    <property type="project" value="TreeGrafter"/>
</dbReference>
<dbReference type="PANTHER" id="PTHR23302:SF24">
    <property type="entry name" value="TMC DOMAIN-CONTAINING PROTEIN"/>
    <property type="match status" value="1"/>
</dbReference>
<evidence type="ECO:0000256" key="6">
    <source>
        <dbReference type="RuleBase" id="RU310713"/>
    </source>
</evidence>
<dbReference type="HOGENOM" id="CLU_013958_3_0_1"/>
<keyword evidence="5 6" id="KW-0472">Membrane</keyword>
<keyword evidence="4 6" id="KW-1133">Transmembrane helix</keyword>
<evidence type="ECO:0000256" key="2">
    <source>
        <dbReference type="ARBA" id="ARBA00006510"/>
    </source>
</evidence>
<dbReference type="AlphaFoldDB" id="S4RJT1"/>
<dbReference type="PANTHER" id="PTHR23302">
    <property type="entry name" value="TRANSMEMBRANE CHANNEL-RELATED"/>
    <property type="match status" value="1"/>
</dbReference>
<accession>S4RJT1</accession>
<dbReference type="STRING" id="7757.ENSPMAP00000005464"/>
<feature type="transmembrane region" description="Helical" evidence="6">
    <location>
        <begin position="268"/>
        <end position="288"/>
    </location>
</feature>
<comment type="caution">
    <text evidence="6">Lacks conserved residue(s) required for the propagation of feature annotation.</text>
</comment>
<evidence type="ECO:0000256" key="5">
    <source>
        <dbReference type="ARBA" id="ARBA00023136"/>
    </source>
</evidence>
<comment type="subcellular location">
    <subcellularLocation>
        <location evidence="1 6">Membrane</location>
        <topology evidence="1 6">Multi-pass membrane protein</topology>
    </subcellularLocation>
</comment>
<feature type="transmembrane region" description="Helical" evidence="6">
    <location>
        <begin position="6"/>
        <end position="29"/>
    </location>
</feature>
<feature type="transmembrane region" description="Helical" evidence="6">
    <location>
        <begin position="206"/>
        <end position="227"/>
    </location>
</feature>
<feature type="transmembrane region" description="Helical" evidence="6">
    <location>
        <begin position="162"/>
        <end position="185"/>
    </location>
</feature>
<reference evidence="8" key="2">
    <citation type="submission" date="2025-09" db="UniProtKB">
        <authorList>
            <consortium name="Ensembl"/>
        </authorList>
    </citation>
    <scope>IDENTIFICATION</scope>
</reference>
<dbReference type="GO" id="GO:0005886">
    <property type="term" value="C:plasma membrane"/>
    <property type="evidence" value="ECO:0007669"/>
    <property type="project" value="InterPro"/>
</dbReference>
<protein>
    <recommendedName>
        <fullName evidence="6">Transmembrane channel-like protein</fullName>
    </recommendedName>
</protein>
<feature type="domain" description="TMC" evidence="7">
    <location>
        <begin position="94"/>
        <end position="204"/>
    </location>
</feature>
<name>S4RJT1_PETMA</name>
<dbReference type="InterPro" id="IPR038900">
    <property type="entry name" value="TMC"/>
</dbReference>
<proteinExistence type="inferred from homology"/>
<reference evidence="8" key="1">
    <citation type="submission" date="2025-08" db="UniProtKB">
        <authorList>
            <consortium name="Ensembl"/>
        </authorList>
    </citation>
    <scope>IDENTIFICATION</scope>
</reference>
<keyword evidence="3 6" id="KW-0812">Transmembrane</keyword>
<sequence length="341" mass="38378">DFLVQYLPSIVITLANFLLPLIFGMTIVWEDYSPGFEIRLSLLRYVSLRLASVAVLLVTLWSRITCNNNNSISITSNSSISDCQQCGYNINYPCWETRVGQEMYKLTIFDLITSLVSVLLVEFPRKMIVTHCGCGLARWMGEQEFSIPDQVLHIVYGQTVCWVGTIYCPLLPLLAAIKYTIFFYSKKLSLMLNCRPATRPYRASSSMFFFFIVLLLGLLLSWVPAIYTIGGIRPSQACGPFTGQRLPWAVLVTAVQALPHWLDSILEFFASLLFAIILVVLSSLFLFYMTTLNNAHARVINQLKDELAMVGRDRAFLAKQVKATSKGGEAGRHRVARGRTS</sequence>
<organism evidence="8">
    <name type="scientific">Petromyzon marinus</name>
    <name type="common">Sea lamprey</name>
    <dbReference type="NCBI Taxonomy" id="7757"/>
    <lineage>
        <taxon>Eukaryota</taxon>
        <taxon>Metazoa</taxon>
        <taxon>Chordata</taxon>
        <taxon>Craniata</taxon>
        <taxon>Vertebrata</taxon>
        <taxon>Cyclostomata</taxon>
        <taxon>Hyperoartia</taxon>
        <taxon>Petromyzontiformes</taxon>
        <taxon>Petromyzontidae</taxon>
        <taxon>Petromyzon</taxon>
    </lineage>
</organism>
<dbReference type="Ensembl" id="ENSPMAT00000005484.1">
    <property type="protein sequence ID" value="ENSPMAP00000005464.1"/>
    <property type="gene ID" value="ENSPMAG00000004966.1"/>
</dbReference>
<evidence type="ECO:0000256" key="1">
    <source>
        <dbReference type="ARBA" id="ARBA00004141"/>
    </source>
</evidence>
<dbReference type="GeneTree" id="ENSGT01050000244894"/>
<comment type="similarity">
    <text evidence="2 6">Belongs to the TMC family.</text>
</comment>
<evidence type="ECO:0000256" key="4">
    <source>
        <dbReference type="ARBA" id="ARBA00022989"/>
    </source>
</evidence>
<evidence type="ECO:0000256" key="3">
    <source>
        <dbReference type="ARBA" id="ARBA00022692"/>
    </source>
</evidence>
<dbReference type="InterPro" id="IPR012496">
    <property type="entry name" value="TMC_dom"/>
</dbReference>
<dbReference type="Pfam" id="PF07810">
    <property type="entry name" value="TMC"/>
    <property type="match status" value="1"/>
</dbReference>